<comment type="caution">
    <text evidence="2">The sequence shown here is derived from an EMBL/GenBank/DDBJ whole genome shotgun (WGS) entry which is preliminary data.</text>
</comment>
<organism evidence="2 3">
    <name type="scientific">Thalassococcus lentus</name>
    <dbReference type="NCBI Taxonomy" id="1210524"/>
    <lineage>
        <taxon>Bacteria</taxon>
        <taxon>Pseudomonadati</taxon>
        <taxon>Pseudomonadota</taxon>
        <taxon>Alphaproteobacteria</taxon>
        <taxon>Rhodobacterales</taxon>
        <taxon>Roseobacteraceae</taxon>
        <taxon>Thalassococcus</taxon>
    </lineage>
</organism>
<keyword evidence="1" id="KW-0812">Transmembrane</keyword>
<evidence type="ECO:0000313" key="3">
    <source>
        <dbReference type="Proteomes" id="UP001210720"/>
    </source>
</evidence>
<dbReference type="RefSeq" id="WP_271432039.1">
    <property type="nucleotide sequence ID" value="NZ_JAQIOY010000002.1"/>
</dbReference>
<keyword evidence="1" id="KW-1133">Transmembrane helix</keyword>
<reference evidence="2 3" key="1">
    <citation type="submission" date="2023-01" db="EMBL/GenBank/DDBJ databases">
        <title>Thalassococcus onchidii sp. nov., isolated from a marine invertebrate from the South China Sea.</title>
        <authorList>
            <person name="Xu S."/>
            <person name="Liu Z."/>
            <person name="Xu Y."/>
        </authorList>
    </citation>
    <scope>NUCLEOTIDE SEQUENCE [LARGE SCALE GENOMIC DNA]</scope>
    <source>
        <strain evidence="2 3">KCTC 32084</strain>
    </source>
</reference>
<accession>A0ABT4XRX6</accession>
<sequence length="193" mass="21386">MDSFEVGNLIYLVLLASVLGFWFFVQNRDSLSTKVKQAAAWGFIILGTIAVVGLWEDISRTVTQRQVAFVEDGRIELPRNPDGHYYATVDLNGAPVRFVVDTGATSVVLTRQDAERAGLDEASLVFFSEAMTANGIVRTAPVTLKEVGFGPFTDQGVRAYVNEGRMDQSLLGMSYLQRFDRIEISGDRLVLER</sequence>
<dbReference type="SUPFAM" id="SSF50630">
    <property type="entry name" value="Acid proteases"/>
    <property type="match status" value="1"/>
</dbReference>
<dbReference type="Proteomes" id="UP001210720">
    <property type="component" value="Unassembled WGS sequence"/>
</dbReference>
<evidence type="ECO:0000256" key="1">
    <source>
        <dbReference type="SAM" id="Phobius"/>
    </source>
</evidence>
<dbReference type="InterPro" id="IPR001969">
    <property type="entry name" value="Aspartic_peptidase_AS"/>
</dbReference>
<dbReference type="PROSITE" id="PS00141">
    <property type="entry name" value="ASP_PROTEASE"/>
    <property type="match status" value="1"/>
</dbReference>
<dbReference type="Gene3D" id="2.40.70.10">
    <property type="entry name" value="Acid Proteases"/>
    <property type="match status" value="1"/>
</dbReference>
<name>A0ABT4XRX6_9RHOB</name>
<dbReference type="InterPro" id="IPR034122">
    <property type="entry name" value="Retropepsin-like_bacterial"/>
</dbReference>
<dbReference type="EC" id="3.4.23.-" evidence="2"/>
<dbReference type="CDD" id="cd05483">
    <property type="entry name" value="retropepsin_like_bacteria"/>
    <property type="match status" value="1"/>
</dbReference>
<dbReference type="NCBIfam" id="TIGR02281">
    <property type="entry name" value="clan_AA_DTGA"/>
    <property type="match status" value="1"/>
</dbReference>
<dbReference type="GO" id="GO:0008233">
    <property type="term" value="F:peptidase activity"/>
    <property type="evidence" value="ECO:0007669"/>
    <property type="project" value="UniProtKB-KW"/>
</dbReference>
<feature type="transmembrane region" description="Helical" evidence="1">
    <location>
        <begin position="37"/>
        <end position="55"/>
    </location>
</feature>
<dbReference type="EMBL" id="JAQIOY010000002">
    <property type="protein sequence ID" value="MDA7424691.1"/>
    <property type="molecule type" value="Genomic_DNA"/>
</dbReference>
<dbReference type="InterPro" id="IPR021109">
    <property type="entry name" value="Peptidase_aspartic_dom_sf"/>
</dbReference>
<feature type="transmembrane region" description="Helical" evidence="1">
    <location>
        <begin position="6"/>
        <end position="25"/>
    </location>
</feature>
<keyword evidence="2" id="KW-0645">Protease</keyword>
<dbReference type="InterPro" id="IPR011969">
    <property type="entry name" value="Clan_AA_Asp_peptidase_C"/>
</dbReference>
<dbReference type="Pfam" id="PF13975">
    <property type="entry name" value="gag-asp_proteas"/>
    <property type="match status" value="1"/>
</dbReference>
<proteinExistence type="predicted"/>
<keyword evidence="1" id="KW-0472">Membrane</keyword>
<dbReference type="GO" id="GO:0006508">
    <property type="term" value="P:proteolysis"/>
    <property type="evidence" value="ECO:0007669"/>
    <property type="project" value="UniProtKB-KW"/>
</dbReference>
<gene>
    <name evidence="2" type="ORF">PFY00_08145</name>
</gene>
<protein>
    <submittedName>
        <fullName evidence="2">TIGR02281 family clan AA aspartic protease</fullName>
        <ecNumber evidence="2">3.4.23.-</ecNumber>
    </submittedName>
</protein>
<keyword evidence="2" id="KW-0378">Hydrolase</keyword>
<evidence type="ECO:0000313" key="2">
    <source>
        <dbReference type="EMBL" id="MDA7424691.1"/>
    </source>
</evidence>
<keyword evidence="3" id="KW-1185">Reference proteome</keyword>